<proteinExistence type="predicted"/>
<dbReference type="AlphaFoldDB" id="A0A2A8H6Z5"/>
<reference evidence="1 2" key="1">
    <citation type="submission" date="2017-09" db="EMBL/GenBank/DDBJ databases">
        <title>Large-scale bioinformatics analysis of Bacillus genomes uncovers conserved roles of natural products in bacterial physiology.</title>
        <authorList>
            <consortium name="Agbiome Team Llc"/>
            <person name="Bleich R.M."/>
            <person name="Grubbs K.J."/>
            <person name="Santa Maria K.C."/>
            <person name="Allen S.E."/>
            <person name="Farag S."/>
            <person name="Shank E.A."/>
            <person name="Bowers A."/>
        </authorList>
    </citation>
    <scope>NUCLEOTIDE SEQUENCE [LARGE SCALE GENOMIC DNA]</scope>
    <source>
        <strain evidence="1 2">AFS021349</strain>
    </source>
</reference>
<sequence>MKVCKERKTIVKTPEEEWDEKCQQAVALFYQGVDYPDIAKKLRCHVSNLYRELKKRGLFQFPW</sequence>
<accession>A0A2A8H6Z5</accession>
<comment type="caution">
    <text evidence="1">The sequence shown here is derived from an EMBL/GenBank/DDBJ whole genome shotgun (WGS) entry which is preliminary data.</text>
</comment>
<dbReference type="EMBL" id="NUBY01000249">
    <property type="protein sequence ID" value="PEP90420.1"/>
    <property type="molecule type" value="Genomic_DNA"/>
</dbReference>
<protein>
    <recommendedName>
        <fullName evidence="3">Helix-turn-helix domain-containing protein</fullName>
    </recommendedName>
</protein>
<evidence type="ECO:0000313" key="2">
    <source>
        <dbReference type="Proteomes" id="UP000220841"/>
    </source>
</evidence>
<evidence type="ECO:0000313" key="1">
    <source>
        <dbReference type="EMBL" id="PEP90420.1"/>
    </source>
</evidence>
<dbReference type="Proteomes" id="UP000220841">
    <property type="component" value="Unassembled WGS sequence"/>
</dbReference>
<name>A0A2A8H6Z5_9BACI</name>
<dbReference type="Gene3D" id="1.10.10.60">
    <property type="entry name" value="Homeodomain-like"/>
    <property type="match status" value="1"/>
</dbReference>
<organism evidence="1 2">
    <name type="scientific">Bacillus toyonensis</name>
    <dbReference type="NCBI Taxonomy" id="155322"/>
    <lineage>
        <taxon>Bacteria</taxon>
        <taxon>Bacillati</taxon>
        <taxon>Bacillota</taxon>
        <taxon>Bacilli</taxon>
        <taxon>Bacillales</taxon>
        <taxon>Bacillaceae</taxon>
        <taxon>Bacillus</taxon>
        <taxon>Bacillus cereus group</taxon>
    </lineage>
</organism>
<gene>
    <name evidence="1" type="ORF">CN585_28300</name>
</gene>
<evidence type="ECO:0008006" key="3">
    <source>
        <dbReference type="Google" id="ProtNLM"/>
    </source>
</evidence>